<dbReference type="STRING" id="52770.BSZ40_03575"/>
<dbReference type="Gene3D" id="2.10.230.10">
    <property type="entry name" value="Heat shock protein DnaJ, cysteine-rich domain"/>
    <property type="match status" value="1"/>
</dbReference>
<organism evidence="15 16">
    <name type="scientific">Buchananella hordeovulneris</name>
    <dbReference type="NCBI Taxonomy" id="52770"/>
    <lineage>
        <taxon>Bacteria</taxon>
        <taxon>Bacillati</taxon>
        <taxon>Actinomycetota</taxon>
        <taxon>Actinomycetes</taxon>
        <taxon>Actinomycetales</taxon>
        <taxon>Actinomycetaceae</taxon>
        <taxon>Buchananella</taxon>
    </lineage>
</organism>
<dbReference type="InterPro" id="IPR008971">
    <property type="entry name" value="HSP40/DnaJ_pept-bd"/>
</dbReference>
<evidence type="ECO:0000256" key="8">
    <source>
        <dbReference type="ARBA" id="ARBA00023186"/>
    </source>
</evidence>
<name>A0A1Q5PWP5_9ACTO</name>
<dbReference type="GO" id="GO:0005524">
    <property type="term" value="F:ATP binding"/>
    <property type="evidence" value="ECO:0007669"/>
    <property type="project" value="InterPro"/>
</dbReference>
<accession>A0A1Q5PWP5</accession>
<feature type="binding site" evidence="11">
    <location>
        <position position="134"/>
    </location>
    <ligand>
        <name>Zn(2+)</name>
        <dbReference type="ChEBI" id="CHEBI:29105"/>
        <label>1</label>
    </ligand>
</feature>
<evidence type="ECO:0000256" key="5">
    <source>
        <dbReference type="ARBA" id="ARBA00022771"/>
    </source>
</evidence>
<dbReference type="GO" id="GO:0008270">
    <property type="term" value="F:zinc ion binding"/>
    <property type="evidence" value="ECO:0007669"/>
    <property type="project" value="UniProtKB-UniRule"/>
</dbReference>
<evidence type="ECO:0000256" key="2">
    <source>
        <dbReference type="ARBA" id="ARBA00022705"/>
    </source>
</evidence>
<dbReference type="Gene3D" id="2.60.260.20">
    <property type="entry name" value="Urease metallochaperone UreE, N-terminal domain"/>
    <property type="match status" value="2"/>
</dbReference>
<comment type="function">
    <text evidence="11">Participates actively in the response to hyperosmotic and heat shock by preventing the aggregation of stress-denatured proteins and by disaggregating proteins, also in an autonomous, DnaK-independent fashion. Unfolded proteins bind initially to DnaJ; upon interaction with the DnaJ-bound protein, DnaK hydrolyzes its bound ATP, resulting in the formation of a stable complex. GrpE releases ADP from DnaK; ATP binding to DnaK triggers the release of the substrate protein, thus completing the reaction cycle. Several rounds of ATP-dependent interactions between DnaJ, DnaK and GrpE are required for fully efficient folding. Also involved, together with DnaK and GrpE, in the DNA replication of plasmids through activation of initiation proteins.</text>
</comment>
<dbReference type="PRINTS" id="PR00625">
    <property type="entry name" value="JDOMAIN"/>
</dbReference>
<comment type="subunit">
    <text evidence="11">Homodimer.</text>
</comment>
<evidence type="ECO:0000256" key="3">
    <source>
        <dbReference type="ARBA" id="ARBA00022723"/>
    </source>
</evidence>
<evidence type="ECO:0000256" key="7">
    <source>
        <dbReference type="ARBA" id="ARBA00023016"/>
    </source>
</evidence>
<dbReference type="Gene3D" id="1.10.287.110">
    <property type="entry name" value="DnaJ domain"/>
    <property type="match status" value="1"/>
</dbReference>
<proteinExistence type="inferred from homology"/>
<keyword evidence="6 11" id="KW-0862">Zinc</keyword>
<feature type="zinc finger region" description="CR-type" evidence="12">
    <location>
        <begin position="121"/>
        <end position="203"/>
    </location>
</feature>
<dbReference type="PROSITE" id="PS51188">
    <property type="entry name" value="ZF_CR"/>
    <property type="match status" value="1"/>
</dbReference>
<evidence type="ECO:0000256" key="1">
    <source>
        <dbReference type="ARBA" id="ARBA00022490"/>
    </source>
</evidence>
<evidence type="ECO:0000259" key="14">
    <source>
        <dbReference type="PROSITE" id="PS51188"/>
    </source>
</evidence>
<dbReference type="InterPro" id="IPR002939">
    <property type="entry name" value="DnaJ_C"/>
</dbReference>
<dbReference type="OrthoDB" id="9779889at2"/>
<dbReference type="Pfam" id="PF00684">
    <property type="entry name" value="DnaJ_CXXCXGXG"/>
    <property type="match status" value="1"/>
</dbReference>
<evidence type="ECO:0000313" key="15">
    <source>
        <dbReference type="EMBL" id="OKL52021.1"/>
    </source>
</evidence>
<gene>
    <name evidence="11" type="primary">dnaJ</name>
    <name evidence="15" type="ORF">BSZ40_03575</name>
</gene>
<keyword evidence="1 11" id="KW-0963">Cytoplasm</keyword>
<dbReference type="SUPFAM" id="SSF57938">
    <property type="entry name" value="DnaJ/Hsp40 cysteine-rich domain"/>
    <property type="match status" value="1"/>
</dbReference>
<evidence type="ECO:0000256" key="9">
    <source>
        <dbReference type="ARBA" id="ARBA00061004"/>
    </source>
</evidence>
<feature type="binding site" evidence="11">
    <location>
        <position position="137"/>
    </location>
    <ligand>
        <name>Zn(2+)</name>
        <dbReference type="ChEBI" id="CHEBI:29105"/>
        <label>1</label>
    </ligand>
</feature>
<protein>
    <recommendedName>
        <fullName evidence="10 11">Chaperone protein DnaJ</fullName>
    </recommendedName>
</protein>
<keyword evidence="5 11" id="KW-0863">Zinc-finger</keyword>
<evidence type="ECO:0000256" key="4">
    <source>
        <dbReference type="ARBA" id="ARBA00022737"/>
    </source>
</evidence>
<keyword evidence="4 11" id="KW-0677">Repeat</keyword>
<dbReference type="InterPro" id="IPR036869">
    <property type="entry name" value="J_dom_sf"/>
</dbReference>
<dbReference type="InterPro" id="IPR012724">
    <property type="entry name" value="DnaJ"/>
</dbReference>
<feature type="binding site" evidence="11">
    <location>
        <position position="194"/>
    </location>
    <ligand>
        <name>Zn(2+)</name>
        <dbReference type="ChEBI" id="CHEBI:29105"/>
        <label>1</label>
    </ligand>
</feature>
<dbReference type="GO" id="GO:0009408">
    <property type="term" value="P:response to heat"/>
    <property type="evidence" value="ECO:0007669"/>
    <property type="project" value="InterPro"/>
</dbReference>
<dbReference type="GO" id="GO:0051082">
    <property type="term" value="F:unfolded protein binding"/>
    <property type="evidence" value="ECO:0007669"/>
    <property type="project" value="UniProtKB-UniRule"/>
</dbReference>
<feature type="binding site" evidence="11">
    <location>
        <position position="154"/>
    </location>
    <ligand>
        <name>Zn(2+)</name>
        <dbReference type="ChEBI" id="CHEBI:29105"/>
        <label>2</label>
    </ligand>
</feature>
<sequence length="368" mass="39206">MSDYYEILGVSRDATDADIKKAYRKLSRQYHPDLAGSEAGNDERIKEINAAYETLSNPEKRRMYDLGGTGAAQGGFGGFTDIFETFFSAAGGGMRGPIPRGRRGQDSLTQVTITLAEAAFGVEKEITVNTAVRCATCDGTCCAPGTSPLTCTVCNGAGSVQRVARSFLGNMVTTVPCSACQGHGTIIPEPCPECAGEGRVRTRKTITVQIPAGVSDGTRMRLSGRGEAGPGGGPNADLYVEIREKAHPTLLRDGDDLYAKITLPFTAAALGTVFTLETLDGPQEVPIAAGTQSGDEVRLAGLGVGRLQRDSRGDLFVHVQVATPTDLDDAQRELLQQLAALRGEEMVEPEVEHRKEGFFSRLRDAFQG</sequence>
<dbReference type="CDD" id="cd10719">
    <property type="entry name" value="DnaJ_zf"/>
    <property type="match status" value="1"/>
</dbReference>
<dbReference type="Pfam" id="PF00226">
    <property type="entry name" value="DnaJ"/>
    <property type="match status" value="1"/>
</dbReference>
<comment type="subcellular location">
    <subcellularLocation>
        <location evidence="11">Cytoplasm</location>
    </subcellularLocation>
</comment>
<dbReference type="Proteomes" id="UP000185612">
    <property type="component" value="Unassembled WGS sequence"/>
</dbReference>
<dbReference type="FunFam" id="2.60.260.20:FF:000005">
    <property type="entry name" value="Chaperone protein dnaJ 1, mitochondrial"/>
    <property type="match status" value="1"/>
</dbReference>
<dbReference type="EMBL" id="MQVS01000003">
    <property type="protein sequence ID" value="OKL52021.1"/>
    <property type="molecule type" value="Genomic_DNA"/>
</dbReference>
<keyword evidence="7 11" id="KW-0346">Stress response</keyword>
<feature type="domain" description="CR-type" evidence="14">
    <location>
        <begin position="121"/>
        <end position="203"/>
    </location>
</feature>
<comment type="caution">
    <text evidence="15">The sequence shown here is derived from an EMBL/GenBank/DDBJ whole genome shotgun (WGS) entry which is preliminary data.</text>
</comment>
<dbReference type="GO" id="GO:0031072">
    <property type="term" value="F:heat shock protein binding"/>
    <property type="evidence" value="ECO:0007669"/>
    <property type="project" value="InterPro"/>
</dbReference>
<feature type="binding site" evidence="11">
    <location>
        <position position="191"/>
    </location>
    <ligand>
        <name>Zn(2+)</name>
        <dbReference type="ChEBI" id="CHEBI:29105"/>
        <label>1</label>
    </ligand>
</feature>
<comment type="caution">
    <text evidence="11">Lacks conserved residue(s) required for the propagation of feature annotation.</text>
</comment>
<dbReference type="NCBIfam" id="NF008035">
    <property type="entry name" value="PRK10767.1"/>
    <property type="match status" value="1"/>
</dbReference>
<dbReference type="PROSITE" id="PS50076">
    <property type="entry name" value="DNAJ_2"/>
    <property type="match status" value="1"/>
</dbReference>
<feature type="binding site" evidence="11">
    <location>
        <position position="151"/>
    </location>
    <ligand>
        <name>Zn(2+)</name>
        <dbReference type="ChEBI" id="CHEBI:29105"/>
        <label>2</label>
    </ligand>
</feature>
<evidence type="ECO:0000256" key="11">
    <source>
        <dbReference type="HAMAP-Rule" id="MF_01152"/>
    </source>
</evidence>
<dbReference type="SUPFAM" id="SSF49493">
    <property type="entry name" value="HSP40/DnaJ peptide-binding domain"/>
    <property type="match status" value="2"/>
</dbReference>
<dbReference type="GO" id="GO:0005737">
    <property type="term" value="C:cytoplasm"/>
    <property type="evidence" value="ECO:0007669"/>
    <property type="project" value="UniProtKB-SubCell"/>
</dbReference>
<keyword evidence="16" id="KW-1185">Reference proteome</keyword>
<dbReference type="GO" id="GO:0042026">
    <property type="term" value="P:protein refolding"/>
    <property type="evidence" value="ECO:0007669"/>
    <property type="project" value="TreeGrafter"/>
</dbReference>
<dbReference type="CDD" id="cd10747">
    <property type="entry name" value="DnaJ_C"/>
    <property type="match status" value="1"/>
</dbReference>
<dbReference type="PANTHER" id="PTHR43096">
    <property type="entry name" value="DNAJ HOMOLOG 1, MITOCHONDRIAL-RELATED"/>
    <property type="match status" value="1"/>
</dbReference>
<dbReference type="GO" id="GO:0006260">
    <property type="term" value="P:DNA replication"/>
    <property type="evidence" value="ECO:0007669"/>
    <property type="project" value="UniProtKB-KW"/>
</dbReference>
<dbReference type="HAMAP" id="MF_01152">
    <property type="entry name" value="DnaJ"/>
    <property type="match status" value="1"/>
</dbReference>
<comment type="cofactor">
    <cofactor evidence="11">
        <name>Zn(2+)</name>
        <dbReference type="ChEBI" id="CHEBI:29105"/>
    </cofactor>
    <text evidence="11">Binds 2 Zn(2+) ions per monomer.</text>
</comment>
<dbReference type="SUPFAM" id="SSF46565">
    <property type="entry name" value="Chaperone J-domain"/>
    <property type="match status" value="1"/>
</dbReference>
<keyword evidence="2 11" id="KW-0235">DNA replication</keyword>
<dbReference type="SMART" id="SM00271">
    <property type="entry name" value="DnaJ"/>
    <property type="match status" value="1"/>
</dbReference>
<dbReference type="CDD" id="cd06257">
    <property type="entry name" value="DnaJ"/>
    <property type="match status" value="1"/>
</dbReference>
<evidence type="ECO:0000256" key="6">
    <source>
        <dbReference type="ARBA" id="ARBA00022833"/>
    </source>
</evidence>
<keyword evidence="8 11" id="KW-0143">Chaperone</keyword>
<dbReference type="FunCoup" id="A0A1Q5PWP5">
    <property type="interactions" value="291"/>
</dbReference>
<dbReference type="InterPro" id="IPR001305">
    <property type="entry name" value="HSP_DnaJ_Cys-rich_dom"/>
</dbReference>
<dbReference type="AlphaFoldDB" id="A0A1Q5PWP5"/>
<evidence type="ECO:0000256" key="10">
    <source>
        <dbReference type="ARBA" id="ARBA00067609"/>
    </source>
</evidence>
<dbReference type="Pfam" id="PF01556">
    <property type="entry name" value="DnaJ_C"/>
    <property type="match status" value="1"/>
</dbReference>
<dbReference type="InterPro" id="IPR001623">
    <property type="entry name" value="DnaJ_domain"/>
</dbReference>
<comment type="domain">
    <text evidence="11">The J domain is necessary and sufficient to stimulate DnaK ATPase activity. Zinc center 1 plays an important role in the autonomous, DnaK-independent chaperone activity of DnaJ. Zinc center 2 is essential for interaction with DnaK and for DnaJ activity.</text>
</comment>
<evidence type="ECO:0000256" key="12">
    <source>
        <dbReference type="PROSITE-ProRule" id="PRU00546"/>
    </source>
</evidence>
<dbReference type="RefSeq" id="WP_073823423.1">
    <property type="nucleotide sequence ID" value="NZ_MQVS01000003.1"/>
</dbReference>
<dbReference type="InterPro" id="IPR036410">
    <property type="entry name" value="HSP_DnaJ_Cys-rich_dom_sf"/>
</dbReference>
<feature type="binding site" evidence="11">
    <location>
        <position position="177"/>
    </location>
    <ligand>
        <name>Zn(2+)</name>
        <dbReference type="ChEBI" id="CHEBI:29105"/>
        <label>2</label>
    </ligand>
</feature>
<keyword evidence="3 11" id="KW-0479">Metal-binding</keyword>
<comment type="similarity">
    <text evidence="9 11">Belongs to the DnaJ family.</text>
</comment>
<reference evidence="16" key="1">
    <citation type="submission" date="2016-12" db="EMBL/GenBank/DDBJ databases">
        <authorList>
            <person name="Meng X."/>
        </authorList>
    </citation>
    <scope>NUCLEOTIDE SEQUENCE [LARGE SCALE GENOMIC DNA]</scope>
    <source>
        <strain evidence="16">DSM 20732</strain>
    </source>
</reference>
<feature type="binding site" evidence="11">
    <location>
        <position position="180"/>
    </location>
    <ligand>
        <name>Zn(2+)</name>
        <dbReference type="ChEBI" id="CHEBI:29105"/>
        <label>2</label>
    </ligand>
</feature>
<evidence type="ECO:0000259" key="13">
    <source>
        <dbReference type="PROSITE" id="PS50076"/>
    </source>
</evidence>
<dbReference type="PANTHER" id="PTHR43096:SF48">
    <property type="entry name" value="CHAPERONE PROTEIN DNAJ"/>
    <property type="match status" value="1"/>
</dbReference>
<feature type="domain" description="J" evidence="13">
    <location>
        <begin position="3"/>
        <end position="68"/>
    </location>
</feature>
<dbReference type="FunFam" id="2.10.230.10:FF:000002">
    <property type="entry name" value="Molecular chaperone DnaJ"/>
    <property type="match status" value="1"/>
</dbReference>
<evidence type="ECO:0000313" key="16">
    <source>
        <dbReference type="Proteomes" id="UP000185612"/>
    </source>
</evidence>